<keyword evidence="1 5" id="KW-0436">Ligase</keyword>
<comment type="catalytic activity">
    <reaction evidence="4 5">
        <text>L-cysteine + L-glutamate + ATP = gamma-L-glutamyl-L-cysteine + ADP + phosphate + H(+)</text>
        <dbReference type="Rhea" id="RHEA:13285"/>
        <dbReference type="ChEBI" id="CHEBI:15378"/>
        <dbReference type="ChEBI" id="CHEBI:29985"/>
        <dbReference type="ChEBI" id="CHEBI:30616"/>
        <dbReference type="ChEBI" id="CHEBI:35235"/>
        <dbReference type="ChEBI" id="CHEBI:43474"/>
        <dbReference type="ChEBI" id="CHEBI:58173"/>
        <dbReference type="ChEBI" id="CHEBI:456216"/>
        <dbReference type="EC" id="6.3.2.2"/>
    </reaction>
</comment>
<dbReference type="Pfam" id="PF04107">
    <property type="entry name" value="GCS2"/>
    <property type="match status" value="1"/>
</dbReference>
<dbReference type="GO" id="GO:0004357">
    <property type="term" value="F:glutamate-cysteine ligase activity"/>
    <property type="evidence" value="ECO:0007669"/>
    <property type="project" value="UniProtKB-EC"/>
</dbReference>
<dbReference type="InterPro" id="IPR050141">
    <property type="entry name" value="GCL_type2/YbdK_subfam"/>
</dbReference>
<evidence type="ECO:0000313" key="7">
    <source>
        <dbReference type="Proteomes" id="UP000316806"/>
    </source>
</evidence>
<gene>
    <name evidence="6" type="ORF">FH965_38240</name>
</gene>
<dbReference type="InterPro" id="IPR006336">
    <property type="entry name" value="GCS2"/>
</dbReference>
<keyword evidence="3 5" id="KW-0067">ATP-binding</keyword>
<keyword evidence="2 5" id="KW-0547">Nucleotide-binding</keyword>
<dbReference type="HAMAP" id="MF_01609">
    <property type="entry name" value="Glu_cys_ligase_2"/>
    <property type="match status" value="1"/>
</dbReference>
<dbReference type="GO" id="GO:0005524">
    <property type="term" value="F:ATP binding"/>
    <property type="evidence" value="ECO:0007669"/>
    <property type="project" value="UniProtKB-KW"/>
</dbReference>
<dbReference type="InterPro" id="IPR014746">
    <property type="entry name" value="Gln_synth/guanido_kin_cat_dom"/>
</dbReference>
<comment type="function">
    <text evidence="5">ATP-dependent carboxylate-amine ligase which exhibits weak glutamate--cysteine ligase activity.</text>
</comment>
<dbReference type="InterPro" id="IPR011793">
    <property type="entry name" value="YbdK"/>
</dbReference>
<comment type="similarity">
    <text evidence="5">Belongs to the glutamate--cysteine ligase type 2 family. YbdK subfamily.</text>
</comment>
<dbReference type="SUPFAM" id="SSF55931">
    <property type="entry name" value="Glutamine synthetase/guanido kinase"/>
    <property type="match status" value="1"/>
</dbReference>
<evidence type="ECO:0000256" key="3">
    <source>
        <dbReference type="ARBA" id="ARBA00022840"/>
    </source>
</evidence>
<protein>
    <recommendedName>
        <fullName evidence="5">Putative glutamate--cysteine ligase 2</fullName>
        <ecNumber evidence="5">6.3.2.2</ecNumber>
    </recommendedName>
    <alternativeName>
        <fullName evidence="5">Gamma-glutamylcysteine synthetase 2</fullName>
        <shortName evidence="5">GCS 2</shortName>
        <shortName evidence="5">Gamma-GCS 2</shortName>
    </alternativeName>
</protein>
<accession>A0A516RJ35</accession>
<dbReference type="Gene3D" id="3.30.590.20">
    <property type="match status" value="1"/>
</dbReference>
<dbReference type="NCBIfam" id="TIGR02050">
    <property type="entry name" value="gshA_cyan_rel"/>
    <property type="match status" value="1"/>
</dbReference>
<evidence type="ECO:0000256" key="4">
    <source>
        <dbReference type="ARBA" id="ARBA00048819"/>
    </source>
</evidence>
<dbReference type="PANTHER" id="PTHR36510:SF1">
    <property type="entry name" value="GLUTAMATE--CYSTEINE LIGASE 2-RELATED"/>
    <property type="match status" value="1"/>
</dbReference>
<dbReference type="Proteomes" id="UP000316806">
    <property type="component" value="Chromosome"/>
</dbReference>
<reference evidence="6 7" key="1">
    <citation type="journal article" date="2019" name="J. Ind. Microbiol. Biotechnol.">
        <title>The complete genomic sequence of Streptomyces spectabilis NRRL-2792 and identification of secondary metabolite biosynthetic gene clusters.</title>
        <authorList>
            <person name="Sinha A."/>
            <person name="Phillips-Salemka S."/>
            <person name="Niraula T.A."/>
            <person name="Short K.A."/>
            <person name="Niraula N.P."/>
        </authorList>
    </citation>
    <scope>NUCLEOTIDE SEQUENCE [LARGE SCALE GENOMIC DNA]</scope>
    <source>
        <strain evidence="6 7">NRRL 2792</strain>
    </source>
</reference>
<sequence length="374" mass="40402">MGNPGDTAGSVATVTVGVEEEYLLVDPVTRELSPSADKVVAEAAGELKERVTTEITRYQVEGRTDPHTDLAELARQIRSTRSGIARAAARQGLRVISSGTPVLGHPVPPAFTSTPRYVKSLAQFRALDYEQSTCACHIHVGIPDLPTALRVSNHLRPWLPALVSLAANSPYWYGEDTGYASWRTLVWGRWPVSGPPPYFESQSHFEDLVEDLIATDTLLDRGGLYWDIRPSHHVPTVEVRVADAASTVGDVVLLAGVVRALACAALQAIDAGVPPLRPPPEMLRAACWRAARDGLGGDGIDLSTRRLAPAAAQAARLLSRARPALERHGDLPLVRAAWSRLRADGGGAERQRAAYRRRGNPVDVIDHLISSVET</sequence>
<evidence type="ECO:0000256" key="1">
    <source>
        <dbReference type="ARBA" id="ARBA00022598"/>
    </source>
</evidence>
<evidence type="ECO:0000256" key="2">
    <source>
        <dbReference type="ARBA" id="ARBA00022741"/>
    </source>
</evidence>
<dbReference type="GO" id="GO:0042398">
    <property type="term" value="P:modified amino acid biosynthetic process"/>
    <property type="evidence" value="ECO:0007669"/>
    <property type="project" value="InterPro"/>
</dbReference>
<evidence type="ECO:0000313" key="6">
    <source>
        <dbReference type="EMBL" id="QDQ15678.1"/>
    </source>
</evidence>
<proteinExistence type="inferred from homology"/>
<dbReference type="NCBIfam" id="NF010041">
    <property type="entry name" value="PRK13517.1-1"/>
    <property type="match status" value="1"/>
</dbReference>
<organism evidence="6 7">
    <name type="scientific">Streptomyces spectabilis</name>
    <dbReference type="NCBI Taxonomy" id="68270"/>
    <lineage>
        <taxon>Bacteria</taxon>
        <taxon>Bacillati</taxon>
        <taxon>Actinomycetota</taxon>
        <taxon>Actinomycetes</taxon>
        <taxon>Kitasatosporales</taxon>
        <taxon>Streptomycetaceae</taxon>
        <taxon>Streptomyces</taxon>
    </lineage>
</organism>
<dbReference type="EMBL" id="CP040916">
    <property type="protein sequence ID" value="QDQ15678.1"/>
    <property type="molecule type" value="Genomic_DNA"/>
</dbReference>
<dbReference type="AlphaFoldDB" id="A0A516RJ35"/>
<name>A0A516RJ35_STRST</name>
<dbReference type="EC" id="6.3.2.2" evidence="5"/>
<dbReference type="PANTHER" id="PTHR36510">
    <property type="entry name" value="GLUTAMATE--CYSTEINE LIGASE 2-RELATED"/>
    <property type="match status" value="1"/>
</dbReference>
<evidence type="ECO:0000256" key="5">
    <source>
        <dbReference type="HAMAP-Rule" id="MF_01609"/>
    </source>
</evidence>